<evidence type="ECO:0000256" key="6">
    <source>
        <dbReference type="PROSITE-ProRule" id="PRU01016"/>
    </source>
</evidence>
<dbReference type="GO" id="GO:0003886">
    <property type="term" value="F:DNA (cytosine-5-)-methyltransferase activity"/>
    <property type="evidence" value="ECO:0007669"/>
    <property type="project" value="UniProtKB-EC"/>
</dbReference>
<keyword evidence="4 6" id="KW-0949">S-adenosyl-L-methionine</keyword>
<evidence type="ECO:0000313" key="8">
    <source>
        <dbReference type="EMBL" id="SPF51199.1"/>
    </source>
</evidence>
<dbReference type="InterPro" id="IPR029063">
    <property type="entry name" value="SAM-dependent_MTases_sf"/>
</dbReference>
<keyword evidence="5" id="KW-0680">Restriction system</keyword>
<dbReference type="EMBL" id="OMOF01000445">
    <property type="protein sequence ID" value="SPF51199.1"/>
    <property type="molecule type" value="Genomic_DNA"/>
</dbReference>
<evidence type="ECO:0000313" key="9">
    <source>
        <dbReference type="Proteomes" id="UP000238916"/>
    </source>
</evidence>
<sequence length="315" mass="35350">MNLTFIDLFCGIGTIRMGMEQAGHKCVYSVEWDKHKRQIYKIIFGKEPEGADIRATNATDIPRADMWCFGAPCQDFSIAGKRAGLEGDRSSLVSEVFRLVRETPEEYRPKYILYENVKGMLSSNKGFDYLEILYQMDALGYDVEWELLNSKNFGVPQNRERVFTVGHLRGRGTGKVFPLEYEVNEYSTIGKSTKTTVARTLTAGGHSGGNHSGMTMINVIGMLDIHGQDNIRRVYGIDGLSPCITPCEGGNRQPKILIEGRLRRLTPREFWRLQSISDLIIDKVMLAGISDTQMYRGAGDACTTKVILEIGKKLT</sequence>
<name>A0A2U3LHA8_9FIRM</name>
<feature type="active site" evidence="6">
    <location>
        <position position="73"/>
    </location>
</feature>
<dbReference type="Proteomes" id="UP000238916">
    <property type="component" value="Unassembled WGS sequence"/>
</dbReference>
<dbReference type="AlphaFoldDB" id="A0A2U3LHA8"/>
<dbReference type="EC" id="2.1.1.37" evidence="1"/>
<evidence type="ECO:0000256" key="2">
    <source>
        <dbReference type="ARBA" id="ARBA00022603"/>
    </source>
</evidence>
<dbReference type="InterPro" id="IPR050750">
    <property type="entry name" value="C5-MTase"/>
</dbReference>
<proteinExistence type="inferred from homology"/>
<evidence type="ECO:0000256" key="1">
    <source>
        <dbReference type="ARBA" id="ARBA00011975"/>
    </source>
</evidence>
<protein>
    <recommendedName>
        <fullName evidence="1">DNA (cytosine-5-)-methyltransferase</fullName>
        <ecNumber evidence="1">2.1.1.37</ecNumber>
    </recommendedName>
</protein>
<comment type="similarity">
    <text evidence="6 7">Belongs to the class I-like SAM-binding methyltransferase superfamily. C5-methyltransferase family.</text>
</comment>
<gene>
    <name evidence="8" type="primary">dcm</name>
    <name evidence="8" type="ORF">SBF1_50083</name>
</gene>
<dbReference type="OrthoDB" id="9813719at2"/>
<dbReference type="GO" id="GO:0032259">
    <property type="term" value="P:methylation"/>
    <property type="evidence" value="ECO:0007669"/>
    <property type="project" value="UniProtKB-KW"/>
</dbReference>
<dbReference type="PRINTS" id="PR00105">
    <property type="entry name" value="C5METTRFRASE"/>
</dbReference>
<evidence type="ECO:0000256" key="3">
    <source>
        <dbReference type="ARBA" id="ARBA00022679"/>
    </source>
</evidence>
<dbReference type="InterPro" id="IPR001525">
    <property type="entry name" value="C5_MeTfrase"/>
</dbReference>
<organism evidence="8 9">
    <name type="scientific">Candidatus Desulfosporosinus infrequens</name>
    <dbReference type="NCBI Taxonomy" id="2043169"/>
    <lineage>
        <taxon>Bacteria</taxon>
        <taxon>Bacillati</taxon>
        <taxon>Bacillota</taxon>
        <taxon>Clostridia</taxon>
        <taxon>Eubacteriales</taxon>
        <taxon>Desulfitobacteriaceae</taxon>
        <taxon>Desulfosporosinus</taxon>
    </lineage>
</organism>
<dbReference type="PROSITE" id="PS51679">
    <property type="entry name" value="SAM_MT_C5"/>
    <property type="match status" value="1"/>
</dbReference>
<dbReference type="Gene3D" id="3.40.50.150">
    <property type="entry name" value="Vaccinia Virus protein VP39"/>
    <property type="match status" value="1"/>
</dbReference>
<keyword evidence="3 6" id="KW-0808">Transferase</keyword>
<dbReference type="PANTHER" id="PTHR46098">
    <property type="entry name" value="TRNA (CYTOSINE(38)-C(5))-METHYLTRANSFERASE"/>
    <property type="match status" value="1"/>
</dbReference>
<evidence type="ECO:0000256" key="5">
    <source>
        <dbReference type="ARBA" id="ARBA00022747"/>
    </source>
</evidence>
<evidence type="ECO:0000256" key="4">
    <source>
        <dbReference type="ARBA" id="ARBA00022691"/>
    </source>
</evidence>
<dbReference type="GO" id="GO:0009307">
    <property type="term" value="P:DNA restriction-modification system"/>
    <property type="evidence" value="ECO:0007669"/>
    <property type="project" value="UniProtKB-KW"/>
</dbReference>
<keyword evidence="2 6" id="KW-0489">Methyltransferase</keyword>
<accession>A0A2U3LHA8</accession>
<dbReference type="Gene3D" id="3.90.120.10">
    <property type="entry name" value="DNA Methylase, subunit A, domain 2"/>
    <property type="match status" value="1"/>
</dbReference>
<reference evidence="9" key="1">
    <citation type="submission" date="2018-02" db="EMBL/GenBank/DDBJ databases">
        <authorList>
            <person name="Hausmann B."/>
        </authorList>
    </citation>
    <scope>NUCLEOTIDE SEQUENCE [LARGE SCALE GENOMIC DNA]</scope>
    <source>
        <strain evidence="9">Peat soil MAG SbF1</strain>
    </source>
</reference>
<dbReference type="Pfam" id="PF00145">
    <property type="entry name" value="DNA_methylase"/>
    <property type="match status" value="1"/>
</dbReference>
<dbReference type="NCBIfam" id="TIGR00675">
    <property type="entry name" value="dcm"/>
    <property type="match status" value="1"/>
</dbReference>
<dbReference type="SUPFAM" id="SSF53335">
    <property type="entry name" value="S-adenosyl-L-methionine-dependent methyltransferases"/>
    <property type="match status" value="1"/>
</dbReference>
<evidence type="ECO:0000256" key="7">
    <source>
        <dbReference type="RuleBase" id="RU000416"/>
    </source>
</evidence>
<dbReference type="PANTHER" id="PTHR46098:SF1">
    <property type="entry name" value="TRNA (CYTOSINE(38)-C(5))-METHYLTRANSFERASE"/>
    <property type="match status" value="1"/>
</dbReference>